<evidence type="ECO:0000256" key="5">
    <source>
        <dbReference type="SAM" id="MobiDB-lite"/>
    </source>
</evidence>
<keyword evidence="10" id="KW-1185">Reference proteome</keyword>
<feature type="transmembrane region" description="Helical" evidence="6">
    <location>
        <begin position="2192"/>
        <end position="2214"/>
    </location>
</feature>
<feature type="compositionally biased region" description="Polar residues" evidence="5">
    <location>
        <begin position="15"/>
        <end position="28"/>
    </location>
</feature>
<dbReference type="EMBL" id="JARBJD010000022">
    <property type="protein sequence ID" value="KAK2960546.1"/>
    <property type="molecule type" value="Genomic_DNA"/>
</dbReference>
<sequence length="2379" mass="273493">MSSLTLLDSPPVSRRLSSFEGSPHSQSIADFSRSLPNLIASQRDITDHSPGYLMNREFNVYLSWDRTTGTVCCSKDDPNTIALKLAFHTVPEKWMSLYYDTIPHANRLRVIREDVQSAMIDFDGTNPPLDESERRKDPLQLIYVVTAQFLRILSKEAVIPKPSVELVPHLPLGFHTSVTIDSVLFSERQKTCVSLNVHNNLVSLLIQLVRGSCKENTKQFVWEIINLVLRTLSHLTLGSSKSSKRIIHHFTTDPDLQNFVTFLCNPNLANIHFETRKHFLNLMTCSFVSNINLRSSYQDHKKLIQQILSQHKKIAQYITNLDPAPTHEEKTDILDKKQIDFIVNLIFLLLCCCSERVFAHLQSTFQHDTNVLSLITSFDEMDRNEFETEGLFEIPFMNVASLRIIPLPPNLADADDVSPLIHFHLETLCARFSDPSEVIDVESSKGHRISDIFTSFKEHNLPNFLLDCLRIIPSLQGITRPNDKETMNLKNIHTILSFFSNFIAIFLSKNHLKENCNDRNYSVDTLWKMIKETTNPSDKIRIISCAVMLDDTTKPDSSLPLTKHNSTKHSTRYSIYSNLDNDYISLFEVHGDNTMSDSGTAKMDTFYRTMEHLQELLTEDFDTVGKHPYSYTATVVRVLIALSQNDLIQNKLDASNATSIYTFLKDSVRLDDIYEADLVELYIALFSFLILVEQSNIDVESQSILDNLNSPTDSAQSNVTPTQFLKDVPDLFFKAPIILRKLALQLALLQLKKCIILPPIDKEVSEIVKFKTTPSEIVKLKTTLSKFLDTTLSNQTPTPQSSTLDTAFPLATTSAITLPYTLSRSNSKSSITNNKLNRSRSRSRLSLQCELRNSYYRGSHASLIPNVGHSQTEQPIRELTLLLNTLEDDRTREIAPLLVHLGFVEIITELLKIQYKTGYQQLFGLLLSILAQLATDHSLATQTIDLLIPSVFDFLQLLREDFGADILLQFIFTSPKFTESYLAETRITMVTKRLLINLDDSKFFDSLKPDVTPPPSFTLQIQTLSLLTNLSSAEMGDFNEAAQHLILNFFHSSPGYQLFALARAQGLSKNQSPIPKSRKTFFIYYLALLQQVFSGLKLSEEEQRPFTNVDEILRGLHAIKTEQASETPTSSEVQRPENSRHSLRIKIEEKHRELSPTITSPSETILTISEDKLGYITEVLCYPHWLLKHFNQSLQTSKESFIQKKCDLTEHTRVSIALVSSVPKWPHPFFLSRLLAILCNYISPLNESEAESDSEDLVKRQDKAAEANVSTVVLMADKSRNWKDDPFCVEEWRLRLLECLLRDGNDEGQKAVLHNLQRGGEEMDSDSSDHIGDSSLPTDTTQFDNLFKDLFPDSQEEWKTIMTNQVLQNPSKTTKKTNSDKLYLNRIVPSLNLISQQYAQINSDCAKYGIPREFVQRSSEGLRPTIIPSLHALIRKHILLIRKHLENKLSETKWDEVSLEVLPLEIGMQFVQQLCEGHNLEAQLLFHQQPSEDNSIITSMIEYLDYLSQFLTDFLNQQLMASSTLSDSATRWVMHATIFTRALTETIQGPCEKNQKLLCHPSKHRLLHRLLELAPVNQQTLYPTNTPVSKNVSEAESRALAEQTLSPTNAPVSKNVSKAESRDLAERLQNVSIQQDLFAAVLTLVLSIVEGPGGMENVAQLVSTKQDDFDETKDEDDQIGLIERCVREKMNIYGAILLRLRIRFTTQSSYIETKKTIYFLANRLYTFCKYLDEARMCPQLTLVNLDKLERRNHLKWKNKEGGHKLSENEAHDDNIPFLSSDIVRHFEQSIRSIEIQRDNRIQKLFFPTNRVSEMSRDDEKREMILTSVSETTVESHVEFHRQCRVMHTRDHLLFVRSNISKPAEKNIETQVADMLQEQMNGNIEKEKATKRRIASEQALNFRQRAWEIFRTILTLLNHRQVNIFIRVAMNIFNILINIYLIIEDVDQSWLNAGMDNFKTILAIFVCIFTVILLIAQLLTNFVVEAKKKRNLHLWRRYGLNDENEWHEFHSKRSAPPDKPPDPIEHNQQSKKSKDKGQIARIPAWKFHGWFWVYYFLHPMLYLSIIFVASSIMAFWETAFQSILLFDLVLSVHSWHSVLKSIYRSGKNLIVSLLLFLVITYIFSIVASVSFAEVFVKDHALPPTADNQVCHYIITCFIAMIGQFPTGGEWLMWRSMYGESDFQNPLHLRLASFLFTILFWLLTSQIIMNIIQGLIIDTFKNQREKADEAEHRNQQSCFVCGQTIEDLESQGRDMRHHITIEHDPTTYYSYYVHLTEHMKHNLNELNGDEDFMREQFEKASVSYWPVMNDFEKEKRLQHKARREEERKAEETRPNQISEDKHVHELSTENDVTAYQRTLPTKIEEVTALVNIWLANNKHPT</sequence>
<evidence type="ECO:0000313" key="10">
    <source>
        <dbReference type="Proteomes" id="UP001281761"/>
    </source>
</evidence>
<evidence type="ECO:0000313" key="9">
    <source>
        <dbReference type="EMBL" id="KAK2960546.1"/>
    </source>
</evidence>
<comment type="caution">
    <text evidence="9">The sequence shown here is derived from an EMBL/GenBank/DDBJ whole genome shotgun (WGS) entry which is preliminary data.</text>
</comment>
<feature type="transmembrane region" description="Helical" evidence="6">
    <location>
        <begin position="2050"/>
        <end position="2072"/>
    </location>
</feature>
<feature type="region of interest" description="Disordered" evidence="5">
    <location>
        <begin position="1"/>
        <end position="28"/>
    </location>
</feature>
<feature type="domain" description="RyR/IP3R Homology associated" evidence="8">
    <location>
        <begin position="1468"/>
        <end position="1562"/>
    </location>
</feature>
<dbReference type="InterPro" id="IPR013662">
    <property type="entry name" value="RIH_assoc-dom"/>
</dbReference>
<comment type="subcellular location">
    <subcellularLocation>
        <location evidence="1">Membrane</location>
        <topology evidence="1">Multi-pass membrane protein</topology>
    </subcellularLocation>
</comment>
<evidence type="ECO:0000256" key="4">
    <source>
        <dbReference type="ARBA" id="ARBA00023136"/>
    </source>
</evidence>
<dbReference type="PANTHER" id="PTHR13715">
    <property type="entry name" value="RYANODINE RECEPTOR AND IP3 RECEPTOR"/>
    <property type="match status" value="1"/>
</dbReference>
<feature type="domain" description="Ion transport" evidence="7">
    <location>
        <begin position="1939"/>
        <end position="2225"/>
    </location>
</feature>
<accession>A0ABQ9YA27</accession>
<keyword evidence="3 6" id="KW-1133">Transmembrane helix</keyword>
<dbReference type="Proteomes" id="UP001281761">
    <property type="component" value="Unassembled WGS sequence"/>
</dbReference>
<dbReference type="PANTHER" id="PTHR13715:SF99">
    <property type="entry name" value="INOSITOL 1,4,5-TRISPHOSPHATE RECEPTOR-LIKE PROTEIN A"/>
    <property type="match status" value="1"/>
</dbReference>
<feature type="compositionally biased region" description="Basic and acidic residues" evidence="5">
    <location>
        <begin position="2320"/>
        <end position="2339"/>
    </location>
</feature>
<proteinExistence type="predicted"/>
<dbReference type="Pfam" id="PF00520">
    <property type="entry name" value="Ion_trans"/>
    <property type="match status" value="1"/>
</dbReference>
<keyword evidence="2 6" id="KW-0812">Transmembrane</keyword>
<evidence type="ECO:0000256" key="6">
    <source>
        <dbReference type="SAM" id="Phobius"/>
    </source>
</evidence>
<feature type="compositionally biased region" description="Polar residues" evidence="5">
    <location>
        <begin position="1122"/>
        <end position="1133"/>
    </location>
</feature>
<feature type="transmembrane region" description="Helical" evidence="6">
    <location>
        <begin position="1962"/>
        <end position="1983"/>
    </location>
</feature>
<dbReference type="Pfam" id="PF08454">
    <property type="entry name" value="RIH_assoc"/>
    <property type="match status" value="1"/>
</dbReference>
<feature type="transmembrane region" description="Helical" evidence="6">
    <location>
        <begin position="2109"/>
        <end position="2131"/>
    </location>
</feature>
<organism evidence="9 10">
    <name type="scientific">Blattamonas nauphoetae</name>
    <dbReference type="NCBI Taxonomy" id="2049346"/>
    <lineage>
        <taxon>Eukaryota</taxon>
        <taxon>Metamonada</taxon>
        <taxon>Preaxostyla</taxon>
        <taxon>Oxymonadida</taxon>
        <taxon>Blattamonas</taxon>
    </lineage>
</organism>
<keyword evidence="9" id="KW-0675">Receptor</keyword>
<name>A0ABQ9YA27_9EUKA</name>
<evidence type="ECO:0000259" key="8">
    <source>
        <dbReference type="Pfam" id="PF08454"/>
    </source>
</evidence>
<keyword evidence="4 6" id="KW-0472">Membrane</keyword>
<feature type="region of interest" description="Disordered" evidence="5">
    <location>
        <begin position="2314"/>
        <end position="2339"/>
    </location>
</feature>
<protein>
    <submittedName>
        <fullName evidence="9">Ryanodine receptor type 1</fullName>
    </submittedName>
</protein>
<evidence type="ECO:0000256" key="2">
    <source>
        <dbReference type="ARBA" id="ARBA00022692"/>
    </source>
</evidence>
<feature type="transmembrane region" description="Helical" evidence="6">
    <location>
        <begin position="2078"/>
        <end position="2097"/>
    </location>
</feature>
<evidence type="ECO:0000256" key="3">
    <source>
        <dbReference type="ARBA" id="ARBA00022989"/>
    </source>
</evidence>
<reference evidence="9 10" key="1">
    <citation type="journal article" date="2022" name="bioRxiv">
        <title>Genomics of Preaxostyla Flagellates Illuminates Evolutionary Transitions and the Path Towards Mitochondrial Loss.</title>
        <authorList>
            <person name="Novak L.V.F."/>
            <person name="Treitli S.C."/>
            <person name="Pyrih J."/>
            <person name="Halakuc P."/>
            <person name="Pipaliya S.V."/>
            <person name="Vacek V."/>
            <person name="Brzon O."/>
            <person name="Soukal P."/>
            <person name="Eme L."/>
            <person name="Dacks J.B."/>
            <person name="Karnkowska A."/>
            <person name="Elias M."/>
            <person name="Hampl V."/>
        </authorList>
    </citation>
    <scope>NUCLEOTIDE SEQUENCE [LARGE SCALE GENOMIC DNA]</scope>
    <source>
        <strain evidence="9">NAU3</strain>
        <tissue evidence="9">Gut</tissue>
    </source>
</reference>
<evidence type="ECO:0000259" key="7">
    <source>
        <dbReference type="Pfam" id="PF00520"/>
    </source>
</evidence>
<evidence type="ECO:0000256" key="1">
    <source>
        <dbReference type="ARBA" id="ARBA00004141"/>
    </source>
</evidence>
<feature type="region of interest" description="Disordered" evidence="5">
    <location>
        <begin position="1120"/>
        <end position="1140"/>
    </location>
</feature>
<feature type="compositionally biased region" description="Basic and acidic residues" evidence="5">
    <location>
        <begin position="2009"/>
        <end position="2024"/>
    </location>
</feature>
<feature type="transmembrane region" description="Helical" evidence="6">
    <location>
        <begin position="2151"/>
        <end position="2171"/>
    </location>
</feature>
<feature type="region of interest" description="Disordered" evidence="5">
    <location>
        <begin position="2009"/>
        <end position="2036"/>
    </location>
</feature>
<dbReference type="InterPro" id="IPR005821">
    <property type="entry name" value="Ion_trans_dom"/>
</dbReference>
<dbReference type="Gene3D" id="1.10.287.70">
    <property type="match status" value="1"/>
</dbReference>
<dbReference type="InterPro" id="IPR015925">
    <property type="entry name" value="Ryanodine_IP3_receptor"/>
</dbReference>
<gene>
    <name evidence="9" type="ORF">BLNAU_4444</name>
</gene>